<dbReference type="GO" id="GO:0004852">
    <property type="term" value="F:uroporphyrinogen-III synthase activity"/>
    <property type="evidence" value="ECO:0007669"/>
    <property type="project" value="UniProtKB-UniRule"/>
</dbReference>
<evidence type="ECO:0000313" key="11">
    <source>
        <dbReference type="EMBL" id="RVT88291.1"/>
    </source>
</evidence>
<evidence type="ECO:0000256" key="5">
    <source>
        <dbReference type="ARBA" id="ARBA00023244"/>
    </source>
</evidence>
<comment type="pathway">
    <text evidence="1 9">Porphyrin-containing compound metabolism; protoporphyrin-IX biosynthesis; coproporphyrinogen-III from 5-aminolevulinate: step 3/4.</text>
</comment>
<dbReference type="EC" id="4.2.1.75" evidence="3 9"/>
<comment type="caution">
    <text evidence="11">The sequence shown here is derived from an EMBL/GenBank/DDBJ whole genome shotgun (WGS) entry which is preliminary data.</text>
</comment>
<dbReference type="InterPro" id="IPR036108">
    <property type="entry name" value="4pyrrol_syn_uPrphyn_synt_sf"/>
</dbReference>
<evidence type="ECO:0000256" key="8">
    <source>
        <dbReference type="ARBA" id="ARBA00048617"/>
    </source>
</evidence>
<dbReference type="AlphaFoldDB" id="A0A3S2UKJ5"/>
<organism evidence="11 12">
    <name type="scientific">Inhella crocodyli</name>
    <dbReference type="NCBI Taxonomy" id="2499851"/>
    <lineage>
        <taxon>Bacteria</taxon>
        <taxon>Pseudomonadati</taxon>
        <taxon>Pseudomonadota</taxon>
        <taxon>Betaproteobacteria</taxon>
        <taxon>Burkholderiales</taxon>
        <taxon>Sphaerotilaceae</taxon>
        <taxon>Inhella</taxon>
    </lineage>
</organism>
<dbReference type="Proteomes" id="UP000288587">
    <property type="component" value="Unassembled WGS sequence"/>
</dbReference>
<dbReference type="InterPro" id="IPR039793">
    <property type="entry name" value="UROS/Hem4"/>
</dbReference>
<reference evidence="11 12" key="1">
    <citation type="submission" date="2019-01" db="EMBL/GenBank/DDBJ databases">
        <authorList>
            <person name="Chen W.-M."/>
        </authorList>
    </citation>
    <scope>NUCLEOTIDE SEQUENCE [LARGE SCALE GENOMIC DNA]</scope>
    <source>
        <strain evidence="11 12">CCP-18</strain>
    </source>
</reference>
<protein>
    <recommendedName>
        <fullName evidence="7 9">Uroporphyrinogen-III synthase</fullName>
        <ecNumber evidence="3 9">4.2.1.75</ecNumber>
    </recommendedName>
</protein>
<evidence type="ECO:0000256" key="1">
    <source>
        <dbReference type="ARBA" id="ARBA00004772"/>
    </source>
</evidence>
<accession>A0A3S2UKJ5</accession>
<dbReference type="EMBL" id="SACM01000001">
    <property type="protein sequence ID" value="RVT88291.1"/>
    <property type="molecule type" value="Genomic_DNA"/>
</dbReference>
<name>A0A3S2UKJ5_9BURK</name>
<keyword evidence="5 9" id="KW-0627">Porphyrin biosynthesis</keyword>
<dbReference type="UniPathway" id="UPA00251">
    <property type="reaction ID" value="UER00320"/>
</dbReference>
<comment type="function">
    <text evidence="6 9">Catalyzes cyclization of the linear tetrapyrrole, hydroxymethylbilane, to the macrocyclic uroporphyrinogen III.</text>
</comment>
<evidence type="ECO:0000313" key="12">
    <source>
        <dbReference type="Proteomes" id="UP000288587"/>
    </source>
</evidence>
<evidence type="ECO:0000256" key="3">
    <source>
        <dbReference type="ARBA" id="ARBA00013109"/>
    </source>
</evidence>
<dbReference type="SUPFAM" id="SSF69618">
    <property type="entry name" value="HemD-like"/>
    <property type="match status" value="1"/>
</dbReference>
<dbReference type="Gene3D" id="3.40.50.10090">
    <property type="match status" value="2"/>
</dbReference>
<gene>
    <name evidence="11" type="ORF">EOD73_04675</name>
</gene>
<sequence length="269" mass="28540">MPVSHWADKPPLVLTRPAAQQAAWQEALTALGVTVVGWPMIDIAPAHDPKSLTRAWHRLPDVDLVFFASPNAVAAVMAACPPGKVWPERAWAACVGPGSAEALRAAGVPSHKVLSPPSNGAQFDSEALWPILQRLAPWAGKAVLLLRGQGGREWLADRLRADGAFVEAEAVYQRQCPRPNAEQAAILQTLMAAQPEPLWLLSSSEAVSHWQTLAGPLPPLPVLATHPRIAAAARAAGLRVTEVLPTVQAVADAWHLHVAVPRQGGPAAP</sequence>
<dbReference type="PANTHER" id="PTHR38042">
    <property type="entry name" value="UROPORPHYRINOGEN-III SYNTHASE, CHLOROPLASTIC"/>
    <property type="match status" value="1"/>
</dbReference>
<keyword evidence="4 9" id="KW-0456">Lyase</keyword>
<evidence type="ECO:0000256" key="7">
    <source>
        <dbReference type="ARBA" id="ARBA00040167"/>
    </source>
</evidence>
<comment type="similarity">
    <text evidence="2 9">Belongs to the uroporphyrinogen-III synthase family.</text>
</comment>
<dbReference type="GO" id="GO:0006782">
    <property type="term" value="P:protoporphyrinogen IX biosynthetic process"/>
    <property type="evidence" value="ECO:0007669"/>
    <property type="project" value="UniProtKB-UniRule"/>
</dbReference>
<evidence type="ECO:0000256" key="6">
    <source>
        <dbReference type="ARBA" id="ARBA00037589"/>
    </source>
</evidence>
<dbReference type="RefSeq" id="WP_127681320.1">
    <property type="nucleotide sequence ID" value="NZ_SACM01000001.1"/>
</dbReference>
<dbReference type="Pfam" id="PF02602">
    <property type="entry name" value="HEM4"/>
    <property type="match status" value="1"/>
</dbReference>
<proteinExistence type="inferred from homology"/>
<evidence type="ECO:0000259" key="10">
    <source>
        <dbReference type="Pfam" id="PF02602"/>
    </source>
</evidence>
<keyword evidence="12" id="KW-1185">Reference proteome</keyword>
<dbReference type="PANTHER" id="PTHR38042:SF1">
    <property type="entry name" value="UROPORPHYRINOGEN-III SYNTHASE, CHLOROPLASTIC"/>
    <property type="match status" value="1"/>
</dbReference>
<dbReference type="InterPro" id="IPR003754">
    <property type="entry name" value="4pyrrol_synth_uPrphyn_synth"/>
</dbReference>
<evidence type="ECO:0000256" key="9">
    <source>
        <dbReference type="RuleBase" id="RU366031"/>
    </source>
</evidence>
<evidence type="ECO:0000256" key="4">
    <source>
        <dbReference type="ARBA" id="ARBA00023239"/>
    </source>
</evidence>
<comment type="catalytic activity">
    <reaction evidence="8 9">
        <text>hydroxymethylbilane = uroporphyrinogen III + H2O</text>
        <dbReference type="Rhea" id="RHEA:18965"/>
        <dbReference type="ChEBI" id="CHEBI:15377"/>
        <dbReference type="ChEBI" id="CHEBI:57308"/>
        <dbReference type="ChEBI" id="CHEBI:57845"/>
        <dbReference type="EC" id="4.2.1.75"/>
    </reaction>
</comment>
<feature type="domain" description="Tetrapyrrole biosynthesis uroporphyrinogen III synthase" evidence="10">
    <location>
        <begin position="23"/>
        <end position="240"/>
    </location>
</feature>
<dbReference type="CDD" id="cd06578">
    <property type="entry name" value="HemD"/>
    <property type="match status" value="1"/>
</dbReference>
<evidence type="ECO:0000256" key="2">
    <source>
        <dbReference type="ARBA" id="ARBA00008133"/>
    </source>
</evidence>
<dbReference type="OrthoDB" id="9787650at2"/>
<dbReference type="GO" id="GO:0006780">
    <property type="term" value="P:uroporphyrinogen III biosynthetic process"/>
    <property type="evidence" value="ECO:0007669"/>
    <property type="project" value="UniProtKB-UniRule"/>
</dbReference>